<keyword evidence="3" id="KW-1185">Reference proteome</keyword>
<evidence type="ECO:0000256" key="1">
    <source>
        <dbReference type="SAM" id="MobiDB-lite"/>
    </source>
</evidence>
<accession>A0A132BC80</accession>
<dbReference type="KEGG" id="psco:LY89DRAFT_787675"/>
<sequence length="470" mass="52037">MENWRSIDVQDAKVLIGGQHVNTGLLTIIAEGHLGKVTITGLSDTKMNKQIHGSTGLAAISVTSPDLYSIQDNPTALWVGSKSTWFSVNMAREYSKVFSSEGHSISMFFSVVDYYLEDSSRLDLPLSSQLLEIFALDIASFGTGSTLRENIRLCHKHAAFLEHHMAKEPAQIVKDGKLIEWSKTPFYEWITQDIESKTNALSNGMINLNELKDMMEFASAGNSHRNSPAEGMDGQGDVKMSDPVDEEEEYQEEEVTLPAPKVQTGGRGRVSGTHKGPYISPQLPSSSKIPDTFVEIAVAMSYHYVATNRDGKTIETLSVATVQNAIYRDYSISRPEIATRLMRDHARTIYNALLPEFKKAKIGQDLIALEPATGQIKCAKEVHEKKANEQYLRLKAGDEVLKQRGGNAVRQVREVLEVQEVREVRGGQGSVMSVASDRGSGDGFVVRRDKPGYINGKPIPQRIKRSGMYD</sequence>
<dbReference type="GeneID" id="28832818"/>
<feature type="region of interest" description="Disordered" evidence="1">
    <location>
        <begin position="221"/>
        <end position="241"/>
    </location>
</feature>
<reference evidence="2 3" key="1">
    <citation type="submission" date="2015-10" db="EMBL/GenBank/DDBJ databases">
        <title>Full genome of DAOMC 229536 Phialocephala scopiformis, a fungal endophyte of spruce producing the potent anti-insectan compound rugulosin.</title>
        <authorList>
            <consortium name="DOE Joint Genome Institute"/>
            <person name="Walker A.K."/>
            <person name="Frasz S.L."/>
            <person name="Seifert K.A."/>
            <person name="Miller J.D."/>
            <person name="Mondo S.J."/>
            <person name="Labutti K."/>
            <person name="Lipzen A."/>
            <person name="Dockter R."/>
            <person name="Kennedy M."/>
            <person name="Grigoriev I.V."/>
            <person name="Spatafora J.W."/>
        </authorList>
    </citation>
    <scope>NUCLEOTIDE SEQUENCE [LARGE SCALE GENOMIC DNA]</scope>
    <source>
        <strain evidence="2 3">CBS 120377</strain>
    </source>
</reference>
<name>A0A132BC80_MOLSC</name>
<evidence type="ECO:0000313" key="3">
    <source>
        <dbReference type="Proteomes" id="UP000070700"/>
    </source>
</evidence>
<proteinExistence type="predicted"/>
<organism evidence="2 3">
    <name type="scientific">Mollisia scopiformis</name>
    <name type="common">Conifer needle endophyte fungus</name>
    <name type="synonym">Phialocephala scopiformis</name>
    <dbReference type="NCBI Taxonomy" id="149040"/>
    <lineage>
        <taxon>Eukaryota</taxon>
        <taxon>Fungi</taxon>
        <taxon>Dikarya</taxon>
        <taxon>Ascomycota</taxon>
        <taxon>Pezizomycotina</taxon>
        <taxon>Leotiomycetes</taxon>
        <taxon>Helotiales</taxon>
        <taxon>Mollisiaceae</taxon>
        <taxon>Mollisia</taxon>
    </lineage>
</organism>
<dbReference type="EMBL" id="KQ947430">
    <property type="protein sequence ID" value="KUJ09996.1"/>
    <property type="molecule type" value="Genomic_DNA"/>
</dbReference>
<feature type="region of interest" description="Disordered" evidence="1">
    <location>
        <begin position="261"/>
        <end position="284"/>
    </location>
</feature>
<gene>
    <name evidence="2" type="ORF">LY89DRAFT_787675</name>
</gene>
<evidence type="ECO:0000313" key="2">
    <source>
        <dbReference type="EMBL" id="KUJ09996.1"/>
    </source>
</evidence>
<dbReference type="AlphaFoldDB" id="A0A132BC80"/>
<dbReference type="RefSeq" id="XP_018064351.1">
    <property type="nucleotide sequence ID" value="XM_018223092.1"/>
</dbReference>
<dbReference type="InParanoid" id="A0A132BC80"/>
<protein>
    <submittedName>
        <fullName evidence="2">Uncharacterized protein</fullName>
    </submittedName>
</protein>
<dbReference type="Proteomes" id="UP000070700">
    <property type="component" value="Unassembled WGS sequence"/>
</dbReference>
<dbReference type="STRING" id="149040.A0A132BC80"/>
<dbReference type="OrthoDB" id="5382953at2759"/>